<comment type="caution">
    <text evidence="3">The sequence shown here is derived from an EMBL/GenBank/DDBJ whole genome shotgun (WGS) entry which is preliminary data.</text>
</comment>
<dbReference type="AlphaFoldDB" id="A0A9X2GZ57"/>
<keyword evidence="3" id="KW-0255">Endonuclease</keyword>
<name>A0A9X2GZ57_9MICO</name>
<dbReference type="EMBL" id="JAMZDY010000001">
    <property type="protein sequence ID" value="MCP2370126.1"/>
    <property type="molecule type" value="Genomic_DNA"/>
</dbReference>
<evidence type="ECO:0000313" key="3">
    <source>
        <dbReference type="EMBL" id="MCP2370126.1"/>
    </source>
</evidence>
<keyword evidence="3" id="KW-0378">Hydrolase</keyword>
<dbReference type="Gene3D" id="3.40.960.10">
    <property type="entry name" value="VSR Endonuclease"/>
    <property type="match status" value="1"/>
</dbReference>
<dbReference type="OrthoDB" id="2594539at2"/>
<feature type="domain" description="DUF559" evidence="2">
    <location>
        <begin position="195"/>
        <end position="283"/>
    </location>
</feature>
<dbReference type="InterPro" id="IPR007569">
    <property type="entry name" value="DUF559"/>
</dbReference>
<reference evidence="3" key="1">
    <citation type="submission" date="2022-06" db="EMBL/GenBank/DDBJ databases">
        <title>Sequencing the genomes of 1000 actinobacteria strains.</title>
        <authorList>
            <person name="Klenk H.-P."/>
        </authorList>
    </citation>
    <scope>NUCLEOTIDE SEQUENCE</scope>
    <source>
        <strain evidence="3">DSM 22016</strain>
    </source>
</reference>
<keyword evidence="3" id="KW-0540">Nuclease</keyword>
<dbReference type="Pfam" id="PF04480">
    <property type="entry name" value="DUF559"/>
    <property type="match status" value="1"/>
</dbReference>
<proteinExistence type="predicted"/>
<dbReference type="RefSeq" id="WP_156998678.1">
    <property type="nucleotide sequence ID" value="NZ_BAAANU010000006.1"/>
</dbReference>
<feature type="region of interest" description="Disordered" evidence="1">
    <location>
        <begin position="294"/>
        <end position="329"/>
    </location>
</feature>
<dbReference type="GO" id="GO:0004519">
    <property type="term" value="F:endonuclease activity"/>
    <property type="evidence" value="ECO:0007669"/>
    <property type="project" value="UniProtKB-KW"/>
</dbReference>
<organism evidence="3 4">
    <name type="scientific">Agromyces terreus</name>
    <dbReference type="NCBI Taxonomy" id="424795"/>
    <lineage>
        <taxon>Bacteria</taxon>
        <taxon>Bacillati</taxon>
        <taxon>Actinomycetota</taxon>
        <taxon>Actinomycetes</taxon>
        <taxon>Micrococcales</taxon>
        <taxon>Microbacteriaceae</taxon>
        <taxon>Agromyces</taxon>
    </lineage>
</organism>
<evidence type="ECO:0000256" key="1">
    <source>
        <dbReference type="SAM" id="MobiDB-lite"/>
    </source>
</evidence>
<protein>
    <submittedName>
        <fullName evidence="3">Very-short-patch-repair endonuclease</fullName>
    </submittedName>
</protein>
<evidence type="ECO:0000259" key="2">
    <source>
        <dbReference type="Pfam" id="PF04480"/>
    </source>
</evidence>
<evidence type="ECO:0000313" key="4">
    <source>
        <dbReference type="Proteomes" id="UP001139722"/>
    </source>
</evidence>
<keyword evidence="4" id="KW-1185">Reference proteome</keyword>
<dbReference type="InterPro" id="IPR011335">
    <property type="entry name" value="Restrct_endonuc-II-like"/>
</dbReference>
<accession>A0A9X2GZ57</accession>
<dbReference type="Proteomes" id="UP001139722">
    <property type="component" value="Unassembled WGS sequence"/>
</dbReference>
<dbReference type="SUPFAM" id="SSF52980">
    <property type="entry name" value="Restriction endonuclease-like"/>
    <property type="match status" value="1"/>
</dbReference>
<feature type="compositionally biased region" description="Basic and acidic residues" evidence="1">
    <location>
        <begin position="312"/>
        <end position="329"/>
    </location>
</feature>
<sequence>MTPTTRLLDVLRRGGGAAAYPAFDRVGIARGELSRAVRTGAVIRVRNGWFAAPEAAPDVVRAVRVGGMATASTVSRLHGLWVPERDRLHVRVAANAARLRCPDDRMLPLDADAHGVCLHYRGRLDGARARDALSTALGEMFACAPIAEALAAVESALDRRVLEPAHLDLVRAAMPSGRRARLDLLDFGGQSGLETKVRLFLRSRRIRFRTQVQIVGVGSVDFLVGERLVIEVDGWAFHSSRADFENDRRRDFELTMRGYLVLRLSYRQVMHDWERTAAGILSLIARGAHRRSTALPGPVPTAAPGALASPEIAREHRHENSGDPGRRPR</sequence>
<gene>
    <name evidence="3" type="ORF">BJ978_000802</name>
</gene>